<evidence type="ECO:0000256" key="2">
    <source>
        <dbReference type="ARBA" id="ARBA00022692"/>
    </source>
</evidence>
<keyword evidence="4 6" id="KW-0472">Membrane</keyword>
<dbReference type="InterPro" id="IPR026841">
    <property type="entry name" value="Aur1/Ipt1"/>
</dbReference>
<keyword evidence="2 6" id="KW-0812">Transmembrane</keyword>
<dbReference type="PANTHER" id="PTHR31310:SF7">
    <property type="entry name" value="PA-PHOSPHATASE RELATED-FAMILY PROTEIN DDB_G0268928"/>
    <property type="match status" value="1"/>
</dbReference>
<evidence type="ECO:0000256" key="6">
    <source>
        <dbReference type="SAM" id="Phobius"/>
    </source>
</evidence>
<feature type="region of interest" description="Disordered" evidence="5">
    <location>
        <begin position="1"/>
        <end position="22"/>
    </location>
</feature>
<name>A0A5Q2RQD6_9ACTN</name>
<gene>
    <name evidence="8" type="ORF">GH723_13940</name>
</gene>
<reference evidence="8 9" key="1">
    <citation type="submission" date="2019-11" db="EMBL/GenBank/DDBJ databases">
        <authorList>
            <person name="He Y."/>
        </authorList>
    </citation>
    <scope>NUCLEOTIDE SEQUENCE [LARGE SCALE GENOMIC DNA]</scope>
    <source>
        <strain evidence="8 9">SCSIO 58843</strain>
    </source>
</reference>
<feature type="transmembrane region" description="Helical" evidence="6">
    <location>
        <begin position="250"/>
        <end position="268"/>
    </location>
</feature>
<feature type="transmembrane region" description="Helical" evidence="6">
    <location>
        <begin position="201"/>
        <end position="219"/>
    </location>
</feature>
<evidence type="ECO:0000256" key="5">
    <source>
        <dbReference type="SAM" id="MobiDB-lite"/>
    </source>
</evidence>
<keyword evidence="9" id="KW-1185">Reference proteome</keyword>
<evidence type="ECO:0000259" key="7">
    <source>
        <dbReference type="Pfam" id="PF14378"/>
    </source>
</evidence>
<feature type="transmembrane region" description="Helical" evidence="6">
    <location>
        <begin position="132"/>
        <end position="150"/>
    </location>
</feature>
<evidence type="ECO:0000256" key="4">
    <source>
        <dbReference type="ARBA" id="ARBA00023136"/>
    </source>
</evidence>
<dbReference type="RefSeq" id="WP_153760216.1">
    <property type="nucleotide sequence ID" value="NZ_CP045851.1"/>
</dbReference>
<sequence>MTVDSADEPVAGVESGPTQEEGRVEHASRLRCWREVVYIAVFYAIYTYIRNQFGSASVDSSVAHDNALTVIRIEEALGLFHEETIQELFLDWRPFIQFWNVFYGTFHFAVTIGVLVWLFFRWRDQYPAWRNTLAFTTGLALLGFTLFPLMPPRLLSADDEFGAGHNNPYFIDDYGFVDTLAEYGGLWSFNEGAMAKVSNQYAAMPSLHFAWATWCALAIAGRTRQWWAKVLAGAYPPATLFAIVVTGNHFWLDAVGGAIVLAVGWMLGSRLAAWNDRRLAAVSHGAEGGTV</sequence>
<feature type="transmembrane region" description="Helical" evidence="6">
    <location>
        <begin position="32"/>
        <end position="49"/>
    </location>
</feature>
<dbReference type="InterPro" id="IPR052185">
    <property type="entry name" value="IPC_Synthase-Related"/>
</dbReference>
<feature type="transmembrane region" description="Helical" evidence="6">
    <location>
        <begin position="98"/>
        <end position="120"/>
    </location>
</feature>
<dbReference type="Proteomes" id="UP000334019">
    <property type="component" value="Chromosome"/>
</dbReference>
<dbReference type="GO" id="GO:0016020">
    <property type="term" value="C:membrane"/>
    <property type="evidence" value="ECO:0007669"/>
    <property type="project" value="UniProtKB-SubCell"/>
</dbReference>
<proteinExistence type="predicted"/>
<feature type="transmembrane region" description="Helical" evidence="6">
    <location>
        <begin position="226"/>
        <end position="244"/>
    </location>
</feature>
<evidence type="ECO:0000256" key="3">
    <source>
        <dbReference type="ARBA" id="ARBA00022989"/>
    </source>
</evidence>
<dbReference type="CDD" id="cd03386">
    <property type="entry name" value="PAP2_Aur1_like"/>
    <property type="match status" value="1"/>
</dbReference>
<dbReference type="KEGG" id="atq:GH723_13940"/>
<accession>A0A5Q2RQD6</accession>
<dbReference type="EMBL" id="CP045851">
    <property type="protein sequence ID" value="QGG96110.1"/>
    <property type="molecule type" value="Genomic_DNA"/>
</dbReference>
<keyword evidence="3 6" id="KW-1133">Transmembrane helix</keyword>
<evidence type="ECO:0000256" key="1">
    <source>
        <dbReference type="ARBA" id="ARBA00004141"/>
    </source>
</evidence>
<organism evidence="8 9">
    <name type="scientific">Actinomarinicola tropica</name>
    <dbReference type="NCBI Taxonomy" id="2789776"/>
    <lineage>
        <taxon>Bacteria</taxon>
        <taxon>Bacillati</taxon>
        <taxon>Actinomycetota</taxon>
        <taxon>Acidimicrobiia</taxon>
        <taxon>Acidimicrobiales</taxon>
        <taxon>Iamiaceae</taxon>
        <taxon>Actinomarinicola</taxon>
    </lineage>
</organism>
<dbReference type="AlphaFoldDB" id="A0A5Q2RQD6"/>
<feature type="domain" description="Inositolphosphotransferase Aur1/Ipt1" evidence="7">
    <location>
        <begin position="69"/>
        <end position="266"/>
    </location>
</feature>
<evidence type="ECO:0000313" key="8">
    <source>
        <dbReference type="EMBL" id="QGG96110.1"/>
    </source>
</evidence>
<dbReference type="Pfam" id="PF14378">
    <property type="entry name" value="PAP2_3"/>
    <property type="match status" value="1"/>
</dbReference>
<comment type="subcellular location">
    <subcellularLocation>
        <location evidence="1">Membrane</location>
        <topology evidence="1">Multi-pass membrane protein</topology>
    </subcellularLocation>
</comment>
<protein>
    <recommendedName>
        <fullName evidence="7">Inositolphosphotransferase Aur1/Ipt1 domain-containing protein</fullName>
    </recommendedName>
</protein>
<evidence type="ECO:0000313" key="9">
    <source>
        <dbReference type="Proteomes" id="UP000334019"/>
    </source>
</evidence>
<dbReference type="PANTHER" id="PTHR31310">
    <property type="match status" value="1"/>
</dbReference>